<dbReference type="InterPro" id="IPR000683">
    <property type="entry name" value="Gfo/Idh/MocA-like_OxRdtase_N"/>
</dbReference>
<dbReference type="InterPro" id="IPR055170">
    <property type="entry name" value="GFO_IDH_MocA-like_dom"/>
</dbReference>
<dbReference type="STRING" id="1045773.SAMN05216555_113110"/>
<dbReference type="SUPFAM" id="SSF55347">
    <property type="entry name" value="Glyceraldehyde-3-phosphate dehydrogenase-like, C-terminal domain"/>
    <property type="match status" value="1"/>
</dbReference>
<protein>
    <submittedName>
        <fullName evidence="4">Predicted dehydrogenase</fullName>
    </submittedName>
</protein>
<dbReference type="Gene3D" id="3.30.360.10">
    <property type="entry name" value="Dihydrodipicolinate Reductase, domain 2"/>
    <property type="match status" value="1"/>
</dbReference>
<name>A0A1G8VAS4_9MICC</name>
<evidence type="ECO:0000259" key="3">
    <source>
        <dbReference type="Pfam" id="PF22725"/>
    </source>
</evidence>
<accession>A0A1G8VAS4</accession>
<dbReference type="InterPro" id="IPR036291">
    <property type="entry name" value="NAD(P)-bd_dom_sf"/>
</dbReference>
<feature type="domain" description="Gfo/Idh/MocA-like oxidoreductase N-terminal" evidence="2">
    <location>
        <begin position="11"/>
        <end position="130"/>
    </location>
</feature>
<dbReference type="PANTHER" id="PTHR43249">
    <property type="entry name" value="UDP-N-ACETYL-2-AMINO-2-DEOXY-D-GLUCURONATE OXIDASE"/>
    <property type="match status" value="1"/>
</dbReference>
<reference evidence="5" key="1">
    <citation type="submission" date="2016-10" db="EMBL/GenBank/DDBJ databases">
        <authorList>
            <person name="Varghese N."/>
            <person name="Submissions S."/>
        </authorList>
    </citation>
    <scope>NUCLEOTIDE SEQUENCE [LARGE SCALE GENOMIC DNA]</scope>
    <source>
        <strain evidence="5">CGMCC 1.10783</strain>
    </source>
</reference>
<keyword evidence="5" id="KW-1185">Reference proteome</keyword>
<feature type="domain" description="GFO/IDH/MocA-like oxidoreductase" evidence="3">
    <location>
        <begin position="138"/>
        <end position="280"/>
    </location>
</feature>
<proteinExistence type="predicted"/>
<evidence type="ECO:0000256" key="1">
    <source>
        <dbReference type="ARBA" id="ARBA00023027"/>
    </source>
</evidence>
<dbReference type="Gene3D" id="3.40.50.720">
    <property type="entry name" value="NAD(P)-binding Rossmann-like Domain"/>
    <property type="match status" value="1"/>
</dbReference>
<dbReference type="RefSeq" id="WP_074590390.1">
    <property type="nucleotide sequence ID" value="NZ_FNEI01000013.1"/>
</dbReference>
<dbReference type="Proteomes" id="UP000182130">
    <property type="component" value="Unassembled WGS sequence"/>
</dbReference>
<organism evidence="4 5">
    <name type="scientific">Arthrobacter cupressi</name>
    <dbReference type="NCBI Taxonomy" id="1045773"/>
    <lineage>
        <taxon>Bacteria</taxon>
        <taxon>Bacillati</taxon>
        <taxon>Actinomycetota</taxon>
        <taxon>Actinomycetes</taxon>
        <taxon>Micrococcales</taxon>
        <taxon>Micrococcaceae</taxon>
        <taxon>Arthrobacter</taxon>
    </lineage>
</organism>
<dbReference type="InterPro" id="IPR052515">
    <property type="entry name" value="Gfo/Idh/MocA_Oxidoreductase"/>
</dbReference>
<dbReference type="OrthoDB" id="9792085at2"/>
<evidence type="ECO:0000313" key="4">
    <source>
        <dbReference type="EMBL" id="SDJ63216.1"/>
    </source>
</evidence>
<dbReference type="EMBL" id="FNEI01000013">
    <property type="protein sequence ID" value="SDJ63216.1"/>
    <property type="molecule type" value="Genomic_DNA"/>
</dbReference>
<dbReference type="GO" id="GO:0000166">
    <property type="term" value="F:nucleotide binding"/>
    <property type="evidence" value="ECO:0007669"/>
    <property type="project" value="InterPro"/>
</dbReference>
<sequence length="366" mass="39365">MSIEHATSTTLKVGVVGIGWAGQQHLEAYSKIDGVEIVAAAGMEEELLAAMKEQYSIPHAFARWEDMIELAGLDAISVAVPTFLHAPIAIAALEKGIHVLSEKPIARNGVEGQAMVDAARKSGRVLDVAFNHRRRGDIQALKSVIDQGELGRPYYAKAAWLRRQGIPTLGSWFTNPELAGGGPLADIGVHVLDYALHLLGEPKVLAVSASTHAELGPRGLGGNANYKATANSNKFEVEDFSSAFLRLEGGATLVIEAGWASYRHPDDEINFLVYGTDGGAELKVAGYAEPEKNQLHVFKDNGVENADYVPKVGRDGMHQQVVEDFVAAVRGGEAEWGRHDGSLALNRALIIDACYQSALEGREVRL</sequence>
<dbReference type="Pfam" id="PF22725">
    <property type="entry name" value="GFO_IDH_MocA_C3"/>
    <property type="match status" value="1"/>
</dbReference>
<dbReference type="AlphaFoldDB" id="A0A1G8VAS4"/>
<dbReference type="SUPFAM" id="SSF51735">
    <property type="entry name" value="NAD(P)-binding Rossmann-fold domains"/>
    <property type="match status" value="1"/>
</dbReference>
<keyword evidence="1" id="KW-0520">NAD</keyword>
<dbReference type="Pfam" id="PF01408">
    <property type="entry name" value="GFO_IDH_MocA"/>
    <property type="match status" value="1"/>
</dbReference>
<gene>
    <name evidence="4" type="ORF">SAMN05216555_113110</name>
</gene>
<evidence type="ECO:0000313" key="5">
    <source>
        <dbReference type="Proteomes" id="UP000182130"/>
    </source>
</evidence>
<evidence type="ECO:0000259" key="2">
    <source>
        <dbReference type="Pfam" id="PF01408"/>
    </source>
</evidence>
<dbReference type="PANTHER" id="PTHR43249:SF1">
    <property type="entry name" value="D-GLUCOSIDE 3-DEHYDROGENASE"/>
    <property type="match status" value="1"/>
</dbReference>